<gene>
    <name evidence="3" type="ORF">ACFO8M_10550</name>
</gene>
<keyword evidence="2" id="KW-0812">Transmembrane</keyword>
<evidence type="ECO:0000313" key="3">
    <source>
        <dbReference type="EMBL" id="MFC3492923.1"/>
    </source>
</evidence>
<protein>
    <recommendedName>
        <fullName evidence="5">DUF4829 domain-containing protein</fullName>
    </recommendedName>
</protein>
<proteinExistence type="predicted"/>
<keyword evidence="2" id="KW-1133">Transmembrane helix</keyword>
<dbReference type="Proteomes" id="UP001595712">
    <property type="component" value="Unassembled WGS sequence"/>
</dbReference>
<keyword evidence="2" id="KW-0472">Membrane</keyword>
<evidence type="ECO:0000256" key="1">
    <source>
        <dbReference type="SAM" id="MobiDB-lite"/>
    </source>
</evidence>
<accession>A0ABV7Q026</accession>
<feature type="region of interest" description="Disordered" evidence="1">
    <location>
        <begin position="50"/>
        <end position="80"/>
    </location>
</feature>
<evidence type="ECO:0000313" key="4">
    <source>
        <dbReference type="Proteomes" id="UP001595712"/>
    </source>
</evidence>
<reference evidence="4" key="1">
    <citation type="journal article" date="2019" name="Int. J. Syst. Evol. Microbiol.">
        <title>The Global Catalogue of Microorganisms (GCM) 10K type strain sequencing project: providing services to taxonomists for standard genome sequencing and annotation.</title>
        <authorList>
            <consortium name="The Broad Institute Genomics Platform"/>
            <consortium name="The Broad Institute Genome Sequencing Center for Infectious Disease"/>
            <person name="Wu L."/>
            <person name="Ma J."/>
        </authorList>
    </citation>
    <scope>NUCLEOTIDE SEQUENCE [LARGE SCALE GENOMIC DNA]</scope>
    <source>
        <strain evidence="4">CGMCC 4.7396</strain>
    </source>
</reference>
<dbReference type="EMBL" id="JBHRWO010000010">
    <property type="protein sequence ID" value="MFC3492923.1"/>
    <property type="molecule type" value="Genomic_DNA"/>
</dbReference>
<dbReference type="RefSeq" id="WP_387974402.1">
    <property type="nucleotide sequence ID" value="NZ_JBHRWO010000010.1"/>
</dbReference>
<name>A0ABV7Q026_9ACTN</name>
<sequence>MTDSPNPVRQPVRSRQMTRDQAAMLVVTISVCTILGAMGFLSIMVLPGETAESAPEPPPVSPTESGSDEPEPALEYSTTEDFAPDSLEGVAARWMEASINNDVPAIESLTCANPTTAVTESLEYAATQEVTDLDYIDPGVYVTTREHDGYHEVATFLIADEPTYDYVWEKEHRPGDVIIIMTVIEEGGEWKVCGYEGF</sequence>
<organism evidence="3 4">
    <name type="scientific">Glycomyces rhizosphaerae</name>
    <dbReference type="NCBI Taxonomy" id="2054422"/>
    <lineage>
        <taxon>Bacteria</taxon>
        <taxon>Bacillati</taxon>
        <taxon>Actinomycetota</taxon>
        <taxon>Actinomycetes</taxon>
        <taxon>Glycomycetales</taxon>
        <taxon>Glycomycetaceae</taxon>
        <taxon>Glycomyces</taxon>
    </lineage>
</organism>
<evidence type="ECO:0008006" key="5">
    <source>
        <dbReference type="Google" id="ProtNLM"/>
    </source>
</evidence>
<evidence type="ECO:0000256" key="2">
    <source>
        <dbReference type="SAM" id="Phobius"/>
    </source>
</evidence>
<comment type="caution">
    <text evidence="3">The sequence shown here is derived from an EMBL/GenBank/DDBJ whole genome shotgun (WGS) entry which is preliminary data.</text>
</comment>
<keyword evidence="4" id="KW-1185">Reference proteome</keyword>
<feature type="transmembrane region" description="Helical" evidence="2">
    <location>
        <begin position="22"/>
        <end position="46"/>
    </location>
</feature>